<dbReference type="PANTHER" id="PTHR43459:SF1">
    <property type="entry name" value="EG:BACN32G11.4 PROTEIN"/>
    <property type="match status" value="1"/>
</dbReference>
<dbReference type="InterPro" id="IPR001753">
    <property type="entry name" value="Enoyl-CoA_hydra/iso"/>
</dbReference>
<dbReference type="InterPro" id="IPR029045">
    <property type="entry name" value="ClpP/crotonase-like_dom_sf"/>
</dbReference>
<dbReference type="Gene3D" id="1.10.12.10">
    <property type="entry name" value="Lyase 2-enoyl-coa Hydratase, Chain A, domain 2"/>
    <property type="match status" value="1"/>
</dbReference>
<dbReference type="Gene3D" id="3.90.226.10">
    <property type="entry name" value="2-enoyl-CoA Hydratase, Chain A, domain 1"/>
    <property type="match status" value="1"/>
</dbReference>
<dbReference type="Proteomes" id="UP001259347">
    <property type="component" value="Unassembled WGS sequence"/>
</dbReference>
<dbReference type="EMBL" id="JAVDUM010000014">
    <property type="protein sequence ID" value="MDR6868350.1"/>
    <property type="molecule type" value="Genomic_DNA"/>
</dbReference>
<dbReference type="PANTHER" id="PTHR43459">
    <property type="entry name" value="ENOYL-COA HYDRATASE"/>
    <property type="match status" value="1"/>
</dbReference>
<dbReference type="InterPro" id="IPR014748">
    <property type="entry name" value="Enoyl-CoA_hydra_C"/>
</dbReference>
<dbReference type="RefSeq" id="WP_310022075.1">
    <property type="nucleotide sequence ID" value="NZ_JAVDUM010000014.1"/>
</dbReference>
<dbReference type="PROSITE" id="PS00166">
    <property type="entry name" value="ENOYL_COA_HYDRATASE"/>
    <property type="match status" value="1"/>
</dbReference>
<evidence type="ECO:0000256" key="2">
    <source>
        <dbReference type="RuleBase" id="RU003707"/>
    </source>
</evidence>
<comment type="similarity">
    <text evidence="1 2">Belongs to the enoyl-CoA hydratase/isomerase family.</text>
</comment>
<evidence type="ECO:0000313" key="3">
    <source>
        <dbReference type="EMBL" id="MDR6868350.1"/>
    </source>
</evidence>
<comment type="caution">
    <text evidence="3">The sequence shown here is derived from an EMBL/GenBank/DDBJ whole genome shotgun (WGS) entry which is preliminary data.</text>
</comment>
<name>A0ABU1SFI4_9MICO</name>
<protein>
    <submittedName>
        <fullName evidence="3">Enoyl-CoA hydratase/carnithine racemase</fullName>
    </submittedName>
</protein>
<proteinExistence type="inferred from homology"/>
<dbReference type="Pfam" id="PF00378">
    <property type="entry name" value="ECH_1"/>
    <property type="match status" value="1"/>
</dbReference>
<gene>
    <name evidence="3" type="ORF">J2Y69_002966</name>
</gene>
<organism evidence="3 4">
    <name type="scientific">Microbacterium resistens</name>
    <dbReference type="NCBI Taxonomy" id="156977"/>
    <lineage>
        <taxon>Bacteria</taxon>
        <taxon>Bacillati</taxon>
        <taxon>Actinomycetota</taxon>
        <taxon>Actinomycetes</taxon>
        <taxon>Micrococcales</taxon>
        <taxon>Microbacteriaceae</taxon>
        <taxon>Microbacterium</taxon>
    </lineage>
</organism>
<dbReference type="CDD" id="cd06558">
    <property type="entry name" value="crotonase-like"/>
    <property type="match status" value="1"/>
</dbReference>
<keyword evidence="4" id="KW-1185">Reference proteome</keyword>
<dbReference type="SUPFAM" id="SSF52096">
    <property type="entry name" value="ClpP/crotonase"/>
    <property type="match status" value="1"/>
</dbReference>
<sequence>MTDKIRTARDGGIVTITIDDPAHRNAIGQAEILELATRMEALAVDPSVRVVVLTGSGDAFCSGANLDSDPAAIGRSAHATTTLAGMGRIVRAMTDAPFPVIAAVRGVAAGGGASLALAADLVIAGESAFFLLPFLRVGLVPDGGATLVVAAAIGRARALRLALRGERLPAREAYDLGLIAAVCEDAEVAATAAEWAEDLARGPRTAIALTKKAINTAALDGLGDALVREGEYQVRLAGDPDFREGVAAFKERRRPRFAE</sequence>
<evidence type="ECO:0000256" key="1">
    <source>
        <dbReference type="ARBA" id="ARBA00005254"/>
    </source>
</evidence>
<accession>A0ABU1SFI4</accession>
<evidence type="ECO:0000313" key="4">
    <source>
        <dbReference type="Proteomes" id="UP001259347"/>
    </source>
</evidence>
<dbReference type="InterPro" id="IPR018376">
    <property type="entry name" value="Enoyl-CoA_hyd/isom_CS"/>
</dbReference>
<reference evidence="3 4" key="1">
    <citation type="submission" date="2023-07" db="EMBL/GenBank/DDBJ databases">
        <title>Sorghum-associated microbial communities from plants grown in Nebraska, USA.</title>
        <authorList>
            <person name="Schachtman D."/>
        </authorList>
    </citation>
    <scope>NUCLEOTIDE SEQUENCE [LARGE SCALE GENOMIC DNA]</scope>
    <source>
        <strain evidence="3 4">2980</strain>
    </source>
</reference>